<dbReference type="InterPro" id="IPR000182">
    <property type="entry name" value="GNAT_dom"/>
</dbReference>
<keyword evidence="2" id="KW-0012">Acyltransferase</keyword>
<keyword evidence="1" id="KW-0808">Transferase</keyword>
<dbReference type="Gene3D" id="3.40.630.30">
    <property type="match status" value="1"/>
</dbReference>
<dbReference type="InterPro" id="IPR050832">
    <property type="entry name" value="Bact_Acetyltransf"/>
</dbReference>
<accession>A0A938WUR3</accession>
<dbReference type="Proteomes" id="UP000718821">
    <property type="component" value="Unassembled WGS sequence"/>
</dbReference>
<dbReference type="RefSeq" id="WP_204467580.1">
    <property type="nucleotide sequence ID" value="NZ_JACLYU010000002.1"/>
</dbReference>
<feature type="domain" description="N-acetyltransferase" evidence="3">
    <location>
        <begin position="5"/>
        <end position="164"/>
    </location>
</feature>
<protein>
    <submittedName>
        <fullName evidence="4">GNAT family N-acetyltransferase</fullName>
    </submittedName>
</protein>
<dbReference type="PANTHER" id="PTHR43877">
    <property type="entry name" value="AMINOALKYLPHOSPHONATE N-ACETYLTRANSFERASE-RELATED-RELATED"/>
    <property type="match status" value="1"/>
</dbReference>
<dbReference type="CDD" id="cd04301">
    <property type="entry name" value="NAT_SF"/>
    <property type="match status" value="1"/>
</dbReference>
<sequence>MGMDVRIVRLTDGWLDRKAQLHAQTWHETYAGLLAAPAVAMVTPEFARRCTIRHDYATCLLVTVGDRAVGYAEFLVPARPPVTDPTCAEVASLYVLRSHQCLGIGRRLLRAAMEATGRPDRIVLWMFAGNDRALGFYRHMGFHPTGRRQHEDIGDSIELANFTAQSADY</sequence>
<comment type="caution">
    <text evidence="4">The sequence shown here is derived from an EMBL/GenBank/DDBJ whole genome shotgun (WGS) entry which is preliminary data.</text>
</comment>
<proteinExistence type="predicted"/>
<name>A0A938WUR3_9BIFI</name>
<gene>
    <name evidence="4" type="ORF">H7U32_01980</name>
</gene>
<dbReference type="AlphaFoldDB" id="A0A938WUR3"/>
<organism evidence="4 5">
    <name type="scientific">Bifidobacterium pullorum subsp. saeculare</name>
    <dbReference type="NCBI Taxonomy" id="78257"/>
    <lineage>
        <taxon>Bacteria</taxon>
        <taxon>Bacillati</taxon>
        <taxon>Actinomycetota</taxon>
        <taxon>Actinomycetes</taxon>
        <taxon>Bifidobacteriales</taxon>
        <taxon>Bifidobacteriaceae</taxon>
        <taxon>Bifidobacterium</taxon>
    </lineage>
</organism>
<evidence type="ECO:0000256" key="2">
    <source>
        <dbReference type="ARBA" id="ARBA00023315"/>
    </source>
</evidence>
<keyword evidence="5" id="KW-1185">Reference proteome</keyword>
<dbReference type="Pfam" id="PF00583">
    <property type="entry name" value="Acetyltransf_1"/>
    <property type="match status" value="1"/>
</dbReference>
<dbReference type="InterPro" id="IPR016181">
    <property type="entry name" value="Acyl_CoA_acyltransferase"/>
</dbReference>
<dbReference type="GO" id="GO:0016747">
    <property type="term" value="F:acyltransferase activity, transferring groups other than amino-acyl groups"/>
    <property type="evidence" value="ECO:0007669"/>
    <property type="project" value="InterPro"/>
</dbReference>
<dbReference type="EMBL" id="JACLYU010000002">
    <property type="protein sequence ID" value="MBM6699115.1"/>
    <property type="molecule type" value="Genomic_DNA"/>
</dbReference>
<dbReference type="PROSITE" id="PS51186">
    <property type="entry name" value="GNAT"/>
    <property type="match status" value="1"/>
</dbReference>
<evidence type="ECO:0000313" key="5">
    <source>
        <dbReference type="Proteomes" id="UP000718821"/>
    </source>
</evidence>
<evidence type="ECO:0000256" key="1">
    <source>
        <dbReference type="ARBA" id="ARBA00022679"/>
    </source>
</evidence>
<dbReference type="SUPFAM" id="SSF55729">
    <property type="entry name" value="Acyl-CoA N-acyltransferases (Nat)"/>
    <property type="match status" value="1"/>
</dbReference>
<evidence type="ECO:0000259" key="3">
    <source>
        <dbReference type="PROSITE" id="PS51186"/>
    </source>
</evidence>
<reference evidence="4" key="1">
    <citation type="submission" date="2020-08" db="EMBL/GenBank/DDBJ databases">
        <authorList>
            <person name="Cejkova D."/>
            <person name="Kubasova T."/>
            <person name="Jahodarova E."/>
            <person name="Rychlik I."/>
        </authorList>
    </citation>
    <scope>NUCLEOTIDE SEQUENCE</scope>
    <source>
        <strain evidence="4">An836</strain>
    </source>
</reference>
<evidence type="ECO:0000313" key="4">
    <source>
        <dbReference type="EMBL" id="MBM6699115.1"/>
    </source>
</evidence>
<reference evidence="4" key="2">
    <citation type="journal article" date="2021" name="Sci. Rep.">
        <title>The distribution of antibiotic resistance genes in chicken gut microbiota commensals.</title>
        <authorList>
            <person name="Juricova H."/>
            <person name="Matiasovicova J."/>
            <person name="Kubasova T."/>
            <person name="Cejkova D."/>
            <person name="Rychlik I."/>
        </authorList>
    </citation>
    <scope>NUCLEOTIDE SEQUENCE</scope>
    <source>
        <strain evidence="4">An836</strain>
    </source>
</reference>